<accession>A0A6J5L4Y1</accession>
<evidence type="ECO:0000259" key="1">
    <source>
        <dbReference type="Pfam" id="PF09834"/>
    </source>
</evidence>
<dbReference type="InterPro" id="IPR018638">
    <property type="entry name" value="DUF2061_membrane"/>
</dbReference>
<proteinExistence type="predicted"/>
<evidence type="ECO:0000313" key="2">
    <source>
        <dbReference type="EMBL" id="CAB4129514.1"/>
    </source>
</evidence>
<feature type="domain" description="DUF2061" evidence="1">
    <location>
        <begin position="88"/>
        <end position="138"/>
    </location>
</feature>
<dbReference type="Pfam" id="PF09834">
    <property type="entry name" value="DUF2061"/>
    <property type="match status" value="1"/>
</dbReference>
<protein>
    <recommendedName>
        <fullName evidence="1">DUF2061 domain-containing protein</fullName>
    </recommendedName>
</protein>
<gene>
    <name evidence="2" type="ORF">UFOVP117_15</name>
</gene>
<sequence>MKEKIKKFQIRFNVKSTSNEDRWRLIENGNELLVSEIIIDGHTSTTKDWMPELGEYKWHISCEGHCVVKDNVAYVTTVKEETVLLRHILKTISYRLLGTLTTVLVALSCGVSLEMSSLLGIGELTLKPVIYFFHERMWYKYVKIKKK</sequence>
<name>A0A6J5L4Y1_9CAUD</name>
<reference evidence="2" key="1">
    <citation type="submission" date="2020-04" db="EMBL/GenBank/DDBJ databases">
        <authorList>
            <person name="Chiriac C."/>
            <person name="Salcher M."/>
            <person name="Ghai R."/>
            <person name="Kavagutti S V."/>
        </authorList>
    </citation>
    <scope>NUCLEOTIDE SEQUENCE</scope>
</reference>
<organism evidence="2">
    <name type="scientific">uncultured Caudovirales phage</name>
    <dbReference type="NCBI Taxonomy" id="2100421"/>
    <lineage>
        <taxon>Viruses</taxon>
        <taxon>Duplodnaviria</taxon>
        <taxon>Heunggongvirae</taxon>
        <taxon>Uroviricota</taxon>
        <taxon>Caudoviricetes</taxon>
        <taxon>Peduoviridae</taxon>
        <taxon>Maltschvirus</taxon>
        <taxon>Maltschvirus maltsch</taxon>
    </lineage>
</organism>
<dbReference type="EMBL" id="LR796235">
    <property type="protein sequence ID" value="CAB4129514.1"/>
    <property type="molecule type" value="Genomic_DNA"/>
</dbReference>